<dbReference type="EMBL" id="LCQD01000038">
    <property type="protein sequence ID" value="KKW10431.1"/>
    <property type="molecule type" value="Genomic_DNA"/>
</dbReference>
<gene>
    <name evidence="2" type="ORF">UY48_C0038G0031</name>
</gene>
<protein>
    <submittedName>
        <fullName evidence="2">Uncharacterized protein</fullName>
    </submittedName>
</protein>
<keyword evidence="1" id="KW-0812">Transmembrane</keyword>
<proteinExistence type="predicted"/>
<organism evidence="2 3">
    <name type="scientific">Candidatus Gottesmanbacteria bacterium GW2011_GWB1_49_7</name>
    <dbReference type="NCBI Taxonomy" id="1618448"/>
    <lineage>
        <taxon>Bacteria</taxon>
        <taxon>Candidatus Gottesmaniibacteriota</taxon>
    </lineage>
</organism>
<keyword evidence="1" id="KW-0472">Membrane</keyword>
<feature type="transmembrane region" description="Helical" evidence="1">
    <location>
        <begin position="7"/>
        <end position="30"/>
    </location>
</feature>
<reference evidence="2 3" key="1">
    <citation type="journal article" date="2015" name="Nature">
        <title>rRNA introns, odd ribosomes, and small enigmatic genomes across a large radiation of phyla.</title>
        <authorList>
            <person name="Brown C.T."/>
            <person name="Hug L.A."/>
            <person name="Thomas B.C."/>
            <person name="Sharon I."/>
            <person name="Castelle C.J."/>
            <person name="Singh A."/>
            <person name="Wilkins M.J."/>
            <person name="Williams K.H."/>
            <person name="Banfield J.F."/>
        </authorList>
    </citation>
    <scope>NUCLEOTIDE SEQUENCE [LARGE SCALE GENOMIC DNA]</scope>
</reference>
<accession>A0A0G1VVD7</accession>
<dbReference type="Proteomes" id="UP000034588">
    <property type="component" value="Unassembled WGS sequence"/>
</dbReference>
<comment type="caution">
    <text evidence="2">The sequence shown here is derived from an EMBL/GenBank/DDBJ whole genome shotgun (WGS) entry which is preliminary data.</text>
</comment>
<evidence type="ECO:0000256" key="1">
    <source>
        <dbReference type="SAM" id="Phobius"/>
    </source>
</evidence>
<keyword evidence="1" id="KW-1133">Transmembrane helix</keyword>
<evidence type="ECO:0000313" key="3">
    <source>
        <dbReference type="Proteomes" id="UP000034588"/>
    </source>
</evidence>
<sequence length="35" mass="3713">MFRVHPALIIAKSLPVYIAAGIGIVAHQVLSSILL</sequence>
<evidence type="ECO:0000313" key="2">
    <source>
        <dbReference type="EMBL" id="KKW10431.1"/>
    </source>
</evidence>
<dbReference type="AlphaFoldDB" id="A0A0G1VVD7"/>
<name>A0A0G1VVD7_9BACT</name>